<evidence type="ECO:0000313" key="4">
    <source>
        <dbReference type="Proteomes" id="UP000327044"/>
    </source>
</evidence>
<reference evidence="3 4" key="1">
    <citation type="journal article" date="2018" name="Elife">
        <title>Firefly genomes illuminate parallel origins of bioluminescence in beetles.</title>
        <authorList>
            <person name="Fallon T.R."/>
            <person name="Lower S.E."/>
            <person name="Chang C.H."/>
            <person name="Bessho-Uehara M."/>
            <person name="Martin G.J."/>
            <person name="Bewick A.J."/>
            <person name="Behringer M."/>
            <person name="Debat H.J."/>
            <person name="Wong I."/>
            <person name="Day J.C."/>
            <person name="Suvorov A."/>
            <person name="Silva C.J."/>
            <person name="Stanger-Hall K.F."/>
            <person name="Hall D.W."/>
            <person name="Schmitz R.J."/>
            <person name="Nelson D.R."/>
            <person name="Lewis S.M."/>
            <person name="Shigenobu S."/>
            <person name="Bybee S.M."/>
            <person name="Larracuente A.M."/>
            <person name="Oba Y."/>
            <person name="Weng J.K."/>
        </authorList>
    </citation>
    <scope>NUCLEOTIDE SEQUENCE [LARGE SCALE GENOMIC DNA]</scope>
    <source>
        <strain evidence="3">1611_PpyrPB1</strain>
        <tissue evidence="3">Whole body</tissue>
    </source>
</reference>
<dbReference type="Pfam" id="PF25298">
    <property type="entry name" value="Baculo_FP_2nd"/>
    <property type="match status" value="1"/>
</dbReference>
<dbReference type="InterPro" id="IPR057251">
    <property type="entry name" value="FP_C"/>
</dbReference>
<keyword evidence="4" id="KW-1185">Reference proteome</keyword>
<dbReference type="InParanoid" id="A0A5N4B2P0"/>
<dbReference type="PANTHER" id="PTHR11505">
    <property type="entry name" value="L1 TRANSPOSABLE ELEMENT-RELATED"/>
    <property type="match status" value="1"/>
</dbReference>
<keyword evidence="1" id="KW-0175">Coiled coil</keyword>
<evidence type="ECO:0000313" key="3">
    <source>
        <dbReference type="EMBL" id="KAB0803869.1"/>
    </source>
</evidence>
<dbReference type="Proteomes" id="UP000327044">
    <property type="component" value="Unassembled WGS sequence"/>
</dbReference>
<dbReference type="AlphaFoldDB" id="A0A5N4B2P0"/>
<accession>A0A5N4B2P0</accession>
<proteinExistence type="predicted"/>
<sequence>MTVPSTESVTPDLSQIIVMLEEAKDDRKRMEQEISRAFDFVHSKIDDQKSILDNLIKNMEIIDSLRQENVNLKQRVMDLETRVQEPEQYTRANTVEIQGLPEEKNEDVYALVTKDGAALDLPLTRRDIDVCHRLGKKKDSNQPASIIVKFVRREDKLNLLQKRRTKRNFSTEHLGFQHPSSPMYINESLSPTRRKVFSLARQIQKDKNYNYLWVRNGNIFIRKQQGDPAIKICSLDVIEKL</sequence>
<feature type="domain" description="FP protein C-terminal" evidence="2">
    <location>
        <begin position="191"/>
        <end position="241"/>
    </location>
</feature>
<dbReference type="Gene3D" id="3.30.70.1820">
    <property type="entry name" value="L1 transposable element, RRM domain"/>
    <property type="match status" value="1"/>
</dbReference>
<gene>
    <name evidence="3" type="ORF">PPYR_00839</name>
</gene>
<name>A0A5N4B2P0_PHOPY</name>
<dbReference type="EMBL" id="VVIM01000001">
    <property type="protein sequence ID" value="KAB0803869.1"/>
    <property type="molecule type" value="Genomic_DNA"/>
</dbReference>
<organism evidence="3 4">
    <name type="scientific">Photinus pyralis</name>
    <name type="common">Common eastern firefly</name>
    <name type="synonym">Lampyris pyralis</name>
    <dbReference type="NCBI Taxonomy" id="7054"/>
    <lineage>
        <taxon>Eukaryota</taxon>
        <taxon>Metazoa</taxon>
        <taxon>Ecdysozoa</taxon>
        <taxon>Arthropoda</taxon>
        <taxon>Hexapoda</taxon>
        <taxon>Insecta</taxon>
        <taxon>Pterygota</taxon>
        <taxon>Neoptera</taxon>
        <taxon>Endopterygota</taxon>
        <taxon>Coleoptera</taxon>
        <taxon>Polyphaga</taxon>
        <taxon>Elateriformia</taxon>
        <taxon>Elateroidea</taxon>
        <taxon>Lampyridae</taxon>
        <taxon>Lampyrinae</taxon>
        <taxon>Photinus</taxon>
    </lineage>
</organism>
<comment type="caution">
    <text evidence="3">The sequence shown here is derived from an EMBL/GenBank/DDBJ whole genome shotgun (WGS) entry which is preliminary data.</text>
</comment>
<evidence type="ECO:0000259" key="2">
    <source>
        <dbReference type="Pfam" id="PF25298"/>
    </source>
</evidence>
<protein>
    <recommendedName>
        <fullName evidence="2">FP protein C-terminal domain-containing protein</fullName>
    </recommendedName>
</protein>
<feature type="coiled-coil region" evidence="1">
    <location>
        <begin position="13"/>
        <end position="82"/>
    </location>
</feature>
<dbReference type="InterPro" id="IPR004244">
    <property type="entry name" value="Transposase_22"/>
</dbReference>
<evidence type="ECO:0000256" key="1">
    <source>
        <dbReference type="SAM" id="Coils"/>
    </source>
</evidence>
<dbReference type="OrthoDB" id="6715063at2759"/>